<feature type="compositionally biased region" description="Low complexity" evidence="1">
    <location>
        <begin position="46"/>
        <end position="58"/>
    </location>
</feature>
<proteinExistence type="predicted"/>
<dbReference type="EMBL" id="JAVRES010000002">
    <property type="protein sequence ID" value="MDT0434428.1"/>
    <property type="molecule type" value="Genomic_DNA"/>
</dbReference>
<reference evidence="4" key="1">
    <citation type="submission" date="2023-07" db="EMBL/GenBank/DDBJ databases">
        <title>30 novel species of actinomycetes from the DSMZ collection.</title>
        <authorList>
            <person name="Nouioui I."/>
        </authorList>
    </citation>
    <scope>NUCLEOTIDE SEQUENCE [LARGE SCALE GENOMIC DNA]</scope>
    <source>
        <strain evidence="4">DSM 41981</strain>
    </source>
</reference>
<dbReference type="RefSeq" id="WP_093827196.1">
    <property type="nucleotide sequence ID" value="NZ_JAVRES010000002.1"/>
</dbReference>
<feature type="chain" id="PRO_5044877556" description="Lipoprotein" evidence="2">
    <location>
        <begin position="26"/>
        <end position="218"/>
    </location>
</feature>
<organism evidence="3 4">
    <name type="scientific">Streptomyces doudnae</name>
    <dbReference type="NCBI Taxonomy" id="3075536"/>
    <lineage>
        <taxon>Bacteria</taxon>
        <taxon>Bacillati</taxon>
        <taxon>Actinomycetota</taxon>
        <taxon>Actinomycetes</taxon>
        <taxon>Kitasatosporales</taxon>
        <taxon>Streptomycetaceae</taxon>
        <taxon>Streptomyces</taxon>
    </lineage>
</organism>
<dbReference type="Proteomes" id="UP001183535">
    <property type="component" value="Unassembled WGS sequence"/>
</dbReference>
<evidence type="ECO:0000313" key="3">
    <source>
        <dbReference type="EMBL" id="MDT0434428.1"/>
    </source>
</evidence>
<keyword evidence="2" id="KW-0732">Signal</keyword>
<gene>
    <name evidence="3" type="ORF">RM877_07000</name>
</gene>
<feature type="region of interest" description="Disordered" evidence="1">
    <location>
        <begin position="31"/>
        <end position="60"/>
    </location>
</feature>
<sequence length="218" mass="23596">MNRRPTVLAAITLTTVTALCLSACGNDGKDTKTNDKITGAETGTKASASPSPSAADSAARPRITFPSYAKNVFEYEKTGNAVKDTVFSDSTLSINSVDDAVFQGSTGTKALGFYNTDKALSSQITYIQGYIDAGETWIGETTYRDWKVTLSGETKAYVSYCSDESKAFIENKKTKKVDRSPATSRSYVLYHSKLVRNAKGVWQTTDVVSNRGDKTCQP</sequence>
<evidence type="ECO:0000313" key="4">
    <source>
        <dbReference type="Proteomes" id="UP001183535"/>
    </source>
</evidence>
<evidence type="ECO:0008006" key="5">
    <source>
        <dbReference type="Google" id="ProtNLM"/>
    </source>
</evidence>
<feature type="signal peptide" evidence="2">
    <location>
        <begin position="1"/>
        <end position="25"/>
    </location>
</feature>
<dbReference type="AlphaFoldDB" id="A0ABD5EII3"/>
<comment type="caution">
    <text evidence="3">The sequence shown here is derived from an EMBL/GenBank/DDBJ whole genome shotgun (WGS) entry which is preliminary data.</text>
</comment>
<evidence type="ECO:0000256" key="1">
    <source>
        <dbReference type="SAM" id="MobiDB-lite"/>
    </source>
</evidence>
<name>A0ABD5EII3_9ACTN</name>
<protein>
    <recommendedName>
        <fullName evidence="5">Lipoprotein</fullName>
    </recommendedName>
</protein>
<keyword evidence="4" id="KW-1185">Reference proteome</keyword>
<accession>A0ABD5EII3</accession>
<evidence type="ECO:0000256" key="2">
    <source>
        <dbReference type="SAM" id="SignalP"/>
    </source>
</evidence>